<feature type="region of interest" description="Disordered" evidence="1">
    <location>
        <begin position="242"/>
        <end position="262"/>
    </location>
</feature>
<organism evidence="2">
    <name type="scientific">Lygus hesperus</name>
    <name type="common">Western plant bug</name>
    <dbReference type="NCBI Taxonomy" id="30085"/>
    <lineage>
        <taxon>Eukaryota</taxon>
        <taxon>Metazoa</taxon>
        <taxon>Ecdysozoa</taxon>
        <taxon>Arthropoda</taxon>
        <taxon>Hexapoda</taxon>
        <taxon>Insecta</taxon>
        <taxon>Pterygota</taxon>
        <taxon>Neoptera</taxon>
        <taxon>Paraneoptera</taxon>
        <taxon>Hemiptera</taxon>
        <taxon>Heteroptera</taxon>
        <taxon>Panheteroptera</taxon>
        <taxon>Cimicomorpha</taxon>
        <taxon>Miridae</taxon>
        <taxon>Mirini</taxon>
        <taxon>Lygus</taxon>
    </lineage>
</organism>
<reference evidence="2" key="1">
    <citation type="journal article" date="2014" name="PLoS ONE">
        <title>Transcriptome-Based Identification of ABC Transporters in the Western Tarnished Plant Bug Lygus hesperus.</title>
        <authorList>
            <person name="Hull J.J."/>
            <person name="Chaney K."/>
            <person name="Geib S.M."/>
            <person name="Fabrick J.A."/>
            <person name="Brent C.S."/>
            <person name="Walsh D."/>
            <person name="Lavine L.C."/>
        </authorList>
    </citation>
    <scope>NUCLEOTIDE SEQUENCE</scope>
</reference>
<dbReference type="EMBL" id="GBHO01019917">
    <property type="protein sequence ID" value="JAG23687.1"/>
    <property type="molecule type" value="Transcribed_RNA"/>
</dbReference>
<proteinExistence type="predicted"/>
<evidence type="ECO:0000256" key="1">
    <source>
        <dbReference type="SAM" id="MobiDB-lite"/>
    </source>
</evidence>
<reference evidence="2" key="2">
    <citation type="submission" date="2014-07" db="EMBL/GenBank/DDBJ databases">
        <authorList>
            <person name="Hull J."/>
        </authorList>
    </citation>
    <scope>NUCLEOTIDE SEQUENCE</scope>
</reference>
<feature type="region of interest" description="Disordered" evidence="1">
    <location>
        <begin position="322"/>
        <end position="350"/>
    </location>
</feature>
<name>A0A0A9XSJ4_LYGHE</name>
<accession>A0A0A9XSJ4</accession>
<dbReference type="GO" id="GO:0016829">
    <property type="term" value="F:lyase activity"/>
    <property type="evidence" value="ECO:0007669"/>
    <property type="project" value="UniProtKB-KW"/>
</dbReference>
<gene>
    <name evidence="2" type="primary">YEL020C</name>
    <name evidence="2" type="ORF">CM83_4607</name>
</gene>
<dbReference type="AlphaFoldDB" id="A0A0A9XSJ4"/>
<keyword evidence="2" id="KW-0456">Lyase</keyword>
<protein>
    <submittedName>
        <fullName evidence="2">Putative 2-hydroxyacyl-CoA lyase</fullName>
    </submittedName>
</protein>
<sequence length="350" mass="39200">FVGALCCAFLVGQAKGLKSRRQTCLKKCSFDAQECCVTGEPFDVVELEASISILTGNDVLSRIEEELLLFARESDQQQQQRQPPSRLMETVHHLSKRALHVLCPVKLKLAKLTGDAAFGSAAKRIYTVVRAQVILLMSLINWSTDVIAGIYVPPPTINGYGPCGGHWPCQPMITCTLERCGSSINHPFKLPSRPAERNPGVVSDSRYKSLPRYKFTPNPRLPLPESPYTIIAPAVRDPVNVMKNKQNSDFYRSPTKNERPERDEHLNQVVYSGQSPPQQKPLKRVELPRNYYDFRHRQGVPMFGTILSEIARFQTPSNLYDDIPRLFDPPPPKSGKSSAVKIDAFGTNPE</sequence>
<evidence type="ECO:0000313" key="2">
    <source>
        <dbReference type="EMBL" id="JAG23687.1"/>
    </source>
</evidence>
<feature type="non-terminal residue" evidence="2">
    <location>
        <position position="1"/>
    </location>
</feature>